<name>A0A5B8MY72_9CHLO</name>
<proteinExistence type="predicted"/>
<keyword evidence="3" id="KW-1185">Reference proteome</keyword>
<protein>
    <submittedName>
        <fullName evidence="2">Uncharacterized protein</fullName>
    </submittedName>
</protein>
<evidence type="ECO:0000313" key="3">
    <source>
        <dbReference type="Proteomes" id="UP000316726"/>
    </source>
</evidence>
<feature type="chain" id="PRO_5022965404" evidence="1">
    <location>
        <begin position="26"/>
        <end position="123"/>
    </location>
</feature>
<evidence type="ECO:0000313" key="2">
    <source>
        <dbReference type="EMBL" id="QDZ25341.1"/>
    </source>
</evidence>
<feature type="signal peptide" evidence="1">
    <location>
        <begin position="1"/>
        <end position="25"/>
    </location>
</feature>
<dbReference type="AlphaFoldDB" id="A0A5B8MY72"/>
<evidence type="ECO:0000256" key="1">
    <source>
        <dbReference type="SAM" id="SignalP"/>
    </source>
</evidence>
<dbReference type="EMBL" id="CP031049">
    <property type="protein sequence ID" value="QDZ25341.1"/>
    <property type="molecule type" value="Genomic_DNA"/>
</dbReference>
<dbReference type="Proteomes" id="UP000316726">
    <property type="component" value="Chromosome 16"/>
</dbReference>
<reference evidence="2 3" key="1">
    <citation type="submission" date="2018-07" db="EMBL/GenBank/DDBJ databases">
        <title>The complete nuclear genome of the prasinophyte Chloropicon primus (CCMP1205).</title>
        <authorList>
            <person name="Pombert J.-F."/>
            <person name="Otis C."/>
            <person name="Turmel M."/>
            <person name="Lemieux C."/>
        </authorList>
    </citation>
    <scope>NUCLEOTIDE SEQUENCE [LARGE SCALE GENOMIC DNA]</scope>
    <source>
        <strain evidence="2 3">CCMP1205</strain>
    </source>
</reference>
<keyword evidence="1" id="KW-0732">Signal</keyword>
<organism evidence="2 3">
    <name type="scientific">Chloropicon primus</name>
    <dbReference type="NCBI Taxonomy" id="1764295"/>
    <lineage>
        <taxon>Eukaryota</taxon>
        <taxon>Viridiplantae</taxon>
        <taxon>Chlorophyta</taxon>
        <taxon>Chloropicophyceae</taxon>
        <taxon>Chloropicales</taxon>
        <taxon>Chloropicaceae</taxon>
        <taxon>Chloropicon</taxon>
    </lineage>
</organism>
<sequence>MISTSMKTMLVCAMLLLGTAASARAAEAEIVDADAIAPGDTAGRQLLDNTWHPRLFRAGAQVAKGGGRIMGNAMKHGLEGAMFGHPVERNLARREFNVGRNVGKGGLRMMRAANPFGAAPHFG</sequence>
<gene>
    <name evidence="2" type="ORF">A3770_16p78590</name>
</gene>
<accession>A0A5B8MY72</accession>